<evidence type="ECO:0000313" key="1">
    <source>
        <dbReference type="EMBL" id="KAG0430171.1"/>
    </source>
</evidence>
<accession>A0AC60Q9G3</accession>
<dbReference type="Proteomes" id="UP000805193">
    <property type="component" value="Unassembled WGS sequence"/>
</dbReference>
<evidence type="ECO:0000313" key="2">
    <source>
        <dbReference type="Proteomes" id="UP000805193"/>
    </source>
</evidence>
<reference evidence="1 2" key="1">
    <citation type="journal article" date="2020" name="Cell">
        <title>Large-Scale Comparative Analyses of Tick Genomes Elucidate Their Genetic Diversity and Vector Capacities.</title>
        <authorList>
            <consortium name="Tick Genome and Microbiome Consortium (TIGMIC)"/>
            <person name="Jia N."/>
            <person name="Wang J."/>
            <person name="Shi W."/>
            <person name="Du L."/>
            <person name="Sun Y."/>
            <person name="Zhan W."/>
            <person name="Jiang J.F."/>
            <person name="Wang Q."/>
            <person name="Zhang B."/>
            <person name="Ji P."/>
            <person name="Bell-Sakyi L."/>
            <person name="Cui X.M."/>
            <person name="Yuan T.T."/>
            <person name="Jiang B.G."/>
            <person name="Yang W.F."/>
            <person name="Lam T.T."/>
            <person name="Chang Q.C."/>
            <person name="Ding S.J."/>
            <person name="Wang X.J."/>
            <person name="Zhu J.G."/>
            <person name="Ruan X.D."/>
            <person name="Zhao L."/>
            <person name="Wei J.T."/>
            <person name="Ye R.Z."/>
            <person name="Que T.C."/>
            <person name="Du C.H."/>
            <person name="Zhou Y.H."/>
            <person name="Cheng J.X."/>
            <person name="Dai P.F."/>
            <person name="Guo W.B."/>
            <person name="Han X.H."/>
            <person name="Huang E.J."/>
            <person name="Li L.F."/>
            <person name="Wei W."/>
            <person name="Gao Y.C."/>
            <person name="Liu J.Z."/>
            <person name="Shao H.Z."/>
            <person name="Wang X."/>
            <person name="Wang C.C."/>
            <person name="Yang T.C."/>
            <person name="Huo Q.B."/>
            <person name="Li W."/>
            <person name="Chen H.Y."/>
            <person name="Chen S.E."/>
            <person name="Zhou L.G."/>
            <person name="Ni X.B."/>
            <person name="Tian J.H."/>
            <person name="Sheng Y."/>
            <person name="Liu T."/>
            <person name="Pan Y.S."/>
            <person name="Xia L.Y."/>
            <person name="Li J."/>
            <person name="Zhao F."/>
            <person name="Cao W.C."/>
        </authorList>
    </citation>
    <scope>NUCLEOTIDE SEQUENCE [LARGE SCALE GENOMIC DNA]</scope>
    <source>
        <strain evidence="1">Iper-2018</strain>
    </source>
</reference>
<name>A0AC60Q9G3_IXOPE</name>
<keyword evidence="2" id="KW-1185">Reference proteome</keyword>
<organism evidence="1 2">
    <name type="scientific">Ixodes persulcatus</name>
    <name type="common">Taiga tick</name>
    <dbReference type="NCBI Taxonomy" id="34615"/>
    <lineage>
        <taxon>Eukaryota</taxon>
        <taxon>Metazoa</taxon>
        <taxon>Ecdysozoa</taxon>
        <taxon>Arthropoda</taxon>
        <taxon>Chelicerata</taxon>
        <taxon>Arachnida</taxon>
        <taxon>Acari</taxon>
        <taxon>Parasitiformes</taxon>
        <taxon>Ixodida</taxon>
        <taxon>Ixodoidea</taxon>
        <taxon>Ixodidae</taxon>
        <taxon>Ixodinae</taxon>
        <taxon>Ixodes</taxon>
    </lineage>
</organism>
<dbReference type="EMBL" id="JABSTQ010009346">
    <property type="protein sequence ID" value="KAG0430171.1"/>
    <property type="molecule type" value="Genomic_DNA"/>
</dbReference>
<feature type="non-terminal residue" evidence="1">
    <location>
        <position position="401"/>
    </location>
</feature>
<protein>
    <submittedName>
        <fullName evidence="1">Uncharacterized protein</fullName>
    </submittedName>
</protein>
<sequence length="401" mass="44582">MDHMSSPVRAFALVGAELGACASLCCDEFMGVLEPLEARGEAFEVGRVFQRLSTDMTVRSIFGTQTHQQLGREGMDVVRRELRIFIDSLVSDWQTVIVDCFPEFSFVWRCILVLRSHFMKTPADKVDEAILPAVHLRRSSPTVESYVETILRIEYLDQVTLEALRLYPPVTGGMTILIPVHQLHHDLNLWNQPEAFDPDRFSACNKSILNSVQYQAFGNGPRRCMGMRFAQLELKIAFAKILANYSLFLDERHIRLIVVCMAASIHAEDSLLGSGPGAYRGAGYADSAYPSVPFSFGYDTVDEFGTKLFHKEDADASNSRTGSYGYTDPNGLFRRVNYVADAGGFRATVETNEPGTAPGQSADAVFNANPVVSGPGAKGPWRLRGIGVRHGCWSRIRIRRE</sequence>
<comment type="caution">
    <text evidence="1">The sequence shown here is derived from an EMBL/GenBank/DDBJ whole genome shotgun (WGS) entry which is preliminary data.</text>
</comment>
<gene>
    <name evidence="1" type="ORF">HPB47_022943</name>
</gene>
<proteinExistence type="predicted"/>